<dbReference type="PANTHER" id="PTHR11731">
    <property type="entry name" value="PROTEASE FAMILY S9B,C DIPEPTIDYL-PEPTIDASE IV-RELATED"/>
    <property type="match status" value="1"/>
</dbReference>
<dbReference type="Gene3D" id="2.140.10.30">
    <property type="entry name" value="Dipeptidylpeptidase IV, N-terminal domain"/>
    <property type="match status" value="1"/>
</dbReference>
<dbReference type="STRING" id="634436.SAMN05216361_4241"/>
<dbReference type="GO" id="GO:0008236">
    <property type="term" value="F:serine-type peptidase activity"/>
    <property type="evidence" value="ECO:0007669"/>
    <property type="project" value="InterPro"/>
</dbReference>
<sequence length="734" mass="83466">MKKALILGALMLNHTVTADTLTIERIYESPSLAGSSPRSLKVAPDGKRVTYLQGKQSDYERLDLWEYNIASGESRLLFDSDELSSGEETLSDEEKARRERMRLSGTGIVSYQWSADGTALLFPMGGDVFYHKLGEPGAKQLLNTEAFETDIKLSPKGNYISFIRDQNLYVKHIASGEETAITTNGGGNLKYGMAEFVAQEEMGRMTGYWWSPDEQYIAFTEVDETPVDIITRSEIYADEIKMIEQKYPSAGTPNVKIRLAIQHLKTQQRNWVDLGKDEDIYLARGKWMPDSKHFTYQWQNRTQQALELRSVNVKTHSQEVLLTESSNTWVNLHDDFTFINQGKQFIWASERDGFKHLYLFNSDGTLVRQLTKGEWVVDQLEAVDEKAGKVYFTGRKDTPLESHLYSVNLKGGDVSKLTAREGYHHITFSGDASIYIDMSSTANTPFQVSLHKASGKQITWLEENKLDANHPLTPYVKDWIKPEFGTITNDEGIELYYRLYKPAKLEGKHPVIVYLYGGPHAQVVNNQWGGNRGLLMQHWVSKGYVVFSIDNRGSNYRGKAFEEPIYKAMGSVEVDDQVTGVKFLHTLPYVDKERIGVYGHSYGGYMTLMSMFKAGDYFKAGVSGAPVTTWRLYDTHYTERYMGNPNTDSDAYDASSVFPYAQDLKGPLLIYHGMADDNVLFTHSTKLYKHLQDMGKPFEVMDYPGKKHSIRGKQTGIHLYHTITNFFDRHFGVK</sequence>
<dbReference type="PANTHER" id="PTHR11731:SF193">
    <property type="entry name" value="DIPEPTIDYL PEPTIDASE 9"/>
    <property type="match status" value="1"/>
</dbReference>
<organism evidence="3 4">
    <name type="scientific">Marisediminitalea aggregata</name>
    <dbReference type="NCBI Taxonomy" id="634436"/>
    <lineage>
        <taxon>Bacteria</taxon>
        <taxon>Pseudomonadati</taxon>
        <taxon>Pseudomonadota</taxon>
        <taxon>Gammaproteobacteria</taxon>
        <taxon>Alteromonadales</taxon>
        <taxon>Alteromonadaceae</taxon>
        <taxon>Marisediminitalea</taxon>
    </lineage>
</organism>
<evidence type="ECO:0000259" key="2">
    <source>
        <dbReference type="Pfam" id="PF00930"/>
    </source>
</evidence>
<dbReference type="RefSeq" id="WP_073325177.1">
    <property type="nucleotide sequence ID" value="NZ_FQWD01000008.1"/>
</dbReference>
<dbReference type="AlphaFoldDB" id="A0A1M5RU77"/>
<dbReference type="SUPFAM" id="SSF82171">
    <property type="entry name" value="DPP6 N-terminal domain-like"/>
    <property type="match status" value="1"/>
</dbReference>
<reference evidence="4" key="1">
    <citation type="submission" date="2016-11" db="EMBL/GenBank/DDBJ databases">
        <authorList>
            <person name="Varghese N."/>
            <person name="Submissions S."/>
        </authorList>
    </citation>
    <scope>NUCLEOTIDE SEQUENCE [LARGE SCALE GENOMIC DNA]</scope>
    <source>
        <strain evidence="4">CGMCC 1.8995</strain>
    </source>
</reference>
<protein>
    <submittedName>
        <fullName evidence="3">Dipeptidyl-peptidase-4</fullName>
    </submittedName>
</protein>
<dbReference type="GO" id="GO:0008239">
    <property type="term" value="F:dipeptidyl-peptidase activity"/>
    <property type="evidence" value="ECO:0007669"/>
    <property type="project" value="TreeGrafter"/>
</dbReference>
<dbReference type="Proteomes" id="UP000184520">
    <property type="component" value="Unassembled WGS sequence"/>
</dbReference>
<dbReference type="InterPro" id="IPR050278">
    <property type="entry name" value="Serine_Prot_S9B/DPPIV"/>
</dbReference>
<dbReference type="InterPro" id="IPR002469">
    <property type="entry name" value="Peptidase_S9B_N"/>
</dbReference>
<evidence type="ECO:0000313" key="4">
    <source>
        <dbReference type="Proteomes" id="UP000184520"/>
    </source>
</evidence>
<dbReference type="EMBL" id="FQWD01000008">
    <property type="protein sequence ID" value="SHH29872.1"/>
    <property type="molecule type" value="Genomic_DNA"/>
</dbReference>
<evidence type="ECO:0000259" key="1">
    <source>
        <dbReference type="Pfam" id="PF00326"/>
    </source>
</evidence>
<keyword evidence="4" id="KW-1185">Reference proteome</keyword>
<dbReference type="SUPFAM" id="SSF53474">
    <property type="entry name" value="alpha/beta-Hydrolases"/>
    <property type="match status" value="1"/>
</dbReference>
<dbReference type="InterPro" id="IPR001375">
    <property type="entry name" value="Peptidase_S9_cat"/>
</dbReference>
<name>A0A1M5RU77_9ALTE</name>
<dbReference type="OrthoDB" id="9812921at2"/>
<dbReference type="Gene3D" id="3.40.50.1820">
    <property type="entry name" value="alpha/beta hydrolase"/>
    <property type="match status" value="1"/>
</dbReference>
<dbReference type="Pfam" id="PF00326">
    <property type="entry name" value="Peptidase_S9"/>
    <property type="match status" value="1"/>
</dbReference>
<gene>
    <name evidence="3" type="ORF">SAMN05216361_4241</name>
</gene>
<dbReference type="InterPro" id="IPR029058">
    <property type="entry name" value="AB_hydrolase_fold"/>
</dbReference>
<dbReference type="Pfam" id="PF00930">
    <property type="entry name" value="DPPIV_N"/>
    <property type="match status" value="1"/>
</dbReference>
<proteinExistence type="predicted"/>
<accession>A0A1M5RU77</accession>
<feature type="domain" description="Dipeptidylpeptidase IV N-terminal" evidence="2">
    <location>
        <begin position="124"/>
        <end position="445"/>
    </location>
</feature>
<feature type="domain" description="Peptidase S9 prolyl oligopeptidase catalytic" evidence="1">
    <location>
        <begin position="537"/>
        <end position="732"/>
    </location>
</feature>
<evidence type="ECO:0000313" key="3">
    <source>
        <dbReference type="EMBL" id="SHH29872.1"/>
    </source>
</evidence>
<dbReference type="GO" id="GO:0006508">
    <property type="term" value="P:proteolysis"/>
    <property type="evidence" value="ECO:0007669"/>
    <property type="project" value="InterPro"/>
</dbReference>